<evidence type="ECO:0000313" key="3">
    <source>
        <dbReference type="EMBL" id="KYD21891.1"/>
    </source>
</evidence>
<dbReference type="RefSeq" id="WP_062679285.1">
    <property type="nucleotide sequence ID" value="NZ_LQYW01000187.1"/>
</dbReference>
<dbReference type="Pfam" id="PF12395">
    <property type="entry name" value="DUF3658"/>
    <property type="match status" value="1"/>
</dbReference>
<sequence>MSIHIVFSDSAAGGIKAALREMGIDQQESVLHFSDIFSIGPIWQLHKEEGRKRRADWLRQHLSDSRFYEKEYKARFQHTIACINMLPEQAEITIWSGENAHEQIGLRYVLYLLREKTNHITVINSSRAHSDLFTKQGVHYSIWHTGEIPPEKLRAMMETRAHHHVLSLEEKEQLIQEWGELAASTAVLRLWTENEVTNVPEDYYDQEIIATAKQLQRDFGEQKWIKAARLVGEVYGNLHEFIGDLFIEYRLKALIGKGMFMVEGSLESMRYYSVRYCTSL</sequence>
<evidence type="ECO:0000259" key="1">
    <source>
        <dbReference type="Pfam" id="PF08874"/>
    </source>
</evidence>
<dbReference type="InterPro" id="IPR022123">
    <property type="entry name" value="DUF3658"/>
</dbReference>
<name>A0A150MBR0_9BACL</name>
<proteinExistence type="predicted"/>
<evidence type="ECO:0008006" key="5">
    <source>
        <dbReference type="Google" id="ProtNLM"/>
    </source>
</evidence>
<comment type="caution">
    <text evidence="3">The sequence shown here is derived from an EMBL/GenBank/DDBJ whole genome shotgun (WGS) entry which is preliminary data.</text>
</comment>
<dbReference type="EMBL" id="LQYW01000187">
    <property type="protein sequence ID" value="KYD21891.1"/>
    <property type="molecule type" value="Genomic_DNA"/>
</dbReference>
<organism evidence="3 4">
    <name type="scientific">Parageobacillus toebii</name>
    <dbReference type="NCBI Taxonomy" id="153151"/>
    <lineage>
        <taxon>Bacteria</taxon>
        <taxon>Bacillati</taxon>
        <taxon>Bacillota</taxon>
        <taxon>Bacilli</taxon>
        <taxon>Bacillales</taxon>
        <taxon>Anoxybacillaceae</taxon>
        <taxon>Parageobacillus</taxon>
    </lineage>
</organism>
<reference evidence="3 4" key="1">
    <citation type="submission" date="2016-01" db="EMBL/GenBank/DDBJ databases">
        <title>Draft Genome Sequences of Seven Thermophilic Sporeformers Isolated from Foods.</title>
        <authorList>
            <person name="Berendsen E.M."/>
            <person name="Wells-Bennik M.H."/>
            <person name="Krawcyk A.O."/>
            <person name="De Jong A."/>
            <person name="Holsappel S."/>
            <person name="Eijlander R.T."/>
            <person name="Kuipers O.P."/>
        </authorList>
    </citation>
    <scope>NUCLEOTIDE SEQUENCE [LARGE SCALE GENOMIC DNA]</scope>
    <source>
        <strain evidence="3 4">B4110</strain>
    </source>
</reference>
<dbReference type="PATRIC" id="fig|153151.4.peg.2364"/>
<dbReference type="Pfam" id="PF08874">
    <property type="entry name" value="DUF1835"/>
    <property type="match status" value="1"/>
</dbReference>
<feature type="domain" description="DUF3658" evidence="2">
    <location>
        <begin position="164"/>
        <end position="272"/>
    </location>
</feature>
<feature type="domain" description="DUF1835" evidence="1">
    <location>
        <begin position="3"/>
        <end position="124"/>
    </location>
</feature>
<gene>
    <name evidence="3" type="ORF">B4110_0218</name>
</gene>
<evidence type="ECO:0000313" key="4">
    <source>
        <dbReference type="Proteomes" id="UP000075324"/>
    </source>
</evidence>
<protein>
    <recommendedName>
        <fullName evidence="5">DUF1835 domain-containing protein</fullName>
    </recommendedName>
</protein>
<dbReference type="InterPro" id="IPR014973">
    <property type="entry name" value="DUF1835"/>
</dbReference>
<dbReference type="Proteomes" id="UP000075324">
    <property type="component" value="Unassembled WGS sequence"/>
</dbReference>
<evidence type="ECO:0000259" key="2">
    <source>
        <dbReference type="Pfam" id="PF12395"/>
    </source>
</evidence>
<dbReference type="AlphaFoldDB" id="A0A150MBR0"/>
<accession>A0A150MBR0</accession>